<evidence type="ECO:0000256" key="5">
    <source>
        <dbReference type="PROSITE-ProRule" id="PRU00175"/>
    </source>
</evidence>
<feature type="region of interest" description="Disordered" evidence="6">
    <location>
        <begin position="84"/>
        <end position="108"/>
    </location>
</feature>
<feature type="domain" description="C2" evidence="7">
    <location>
        <begin position="676"/>
        <end position="799"/>
    </location>
</feature>
<dbReference type="SMART" id="SM00228">
    <property type="entry name" value="PDZ"/>
    <property type="match status" value="1"/>
</dbReference>
<dbReference type="Gene3D" id="2.30.42.10">
    <property type="match status" value="1"/>
</dbReference>
<feature type="region of interest" description="Disordered" evidence="6">
    <location>
        <begin position="274"/>
        <end position="366"/>
    </location>
</feature>
<dbReference type="FunFam" id="2.60.40.150:FF:000202">
    <property type="entry name" value="Uncharacterized protein, isoform B"/>
    <property type="match status" value="1"/>
</dbReference>
<protein>
    <recommendedName>
        <fullName evidence="12">Regulating synaptic membrane exocytosis protein 1</fullName>
    </recommendedName>
</protein>
<dbReference type="InterPro" id="IPR011011">
    <property type="entry name" value="Znf_FYVE_PHD"/>
</dbReference>
<feature type="region of interest" description="Disordered" evidence="6">
    <location>
        <begin position="646"/>
        <end position="669"/>
    </location>
</feature>
<dbReference type="SUPFAM" id="SSF50156">
    <property type="entry name" value="PDZ domain-like"/>
    <property type="match status" value="1"/>
</dbReference>
<evidence type="ECO:0000259" key="8">
    <source>
        <dbReference type="PROSITE" id="PS50089"/>
    </source>
</evidence>
<feature type="region of interest" description="Disordered" evidence="6">
    <location>
        <begin position="16"/>
        <end position="38"/>
    </location>
</feature>
<accession>A0A8S1DSG6</accession>
<dbReference type="PROSITE" id="PS50004">
    <property type="entry name" value="C2"/>
    <property type="match status" value="2"/>
</dbReference>
<dbReference type="GO" id="GO:0042734">
    <property type="term" value="C:presynaptic membrane"/>
    <property type="evidence" value="ECO:0007669"/>
    <property type="project" value="TreeGrafter"/>
</dbReference>
<dbReference type="InterPro" id="IPR036034">
    <property type="entry name" value="PDZ_sf"/>
</dbReference>
<gene>
    <name evidence="10" type="ORF">CLODIP_2_CD09433</name>
</gene>
<dbReference type="CDD" id="cd06714">
    <property type="entry name" value="PDZ_RIM-like"/>
    <property type="match status" value="1"/>
</dbReference>
<evidence type="ECO:0000256" key="1">
    <source>
        <dbReference type="ARBA" id="ARBA00022771"/>
    </source>
</evidence>
<dbReference type="InterPro" id="IPR000008">
    <property type="entry name" value="C2_dom"/>
</dbReference>
<dbReference type="InterPro" id="IPR039032">
    <property type="entry name" value="Rim-like"/>
</dbReference>
<comment type="subcellular location">
    <subcellularLocation>
        <location evidence="4">Synapse</location>
    </subcellularLocation>
</comment>
<keyword evidence="1 5" id="KW-0863">Zinc-finger</keyword>
<dbReference type="InterPro" id="IPR001478">
    <property type="entry name" value="PDZ"/>
</dbReference>
<keyword evidence="11" id="KW-1185">Reference proteome</keyword>
<dbReference type="Proteomes" id="UP000494165">
    <property type="component" value="Unassembled WGS sequence"/>
</dbReference>
<feature type="region of interest" description="Disordered" evidence="6">
    <location>
        <begin position="387"/>
        <end position="420"/>
    </location>
</feature>
<feature type="domain" description="PDZ" evidence="9">
    <location>
        <begin position="523"/>
        <end position="614"/>
    </location>
</feature>
<dbReference type="InterPro" id="IPR013083">
    <property type="entry name" value="Znf_RING/FYVE/PHD"/>
</dbReference>
<sequence>MLPTNVMHFMKKMVATTESDSSGSATGGGGGDTTGTTLSKLRQTLSSGLMSAQETVTKLSPTRQPMAPDAAAVAALAMAAPTLNSTTALQDPTKTESTKNQQNKMEQLGRPRSGACRVCLKSFKTEDFFRICCECTQKVCEDCASYSKNEEGLEDSKWRCSICRRRSQNRGQTQRTASASGALGLRSDNSAGDLLELPGGLQRRHSDVKLGAGGQNAAVAATNNVKVLELPRSPELRRHSDVSPASLRELEKVAGERREELRWEREMEWRAEQQQGRLKQRRGGAATKFIVGDDPKSSESSIEDDTMTEEEAEWRQQQAQRGRGDGGAGKGGGFGGQSPRRRSRVMQRQHSYDDEDQTLSAQPQFELSRRASAYDVYQTAGMAKMVDSNDTGRRQSFRVPTNGTADAGRGGYDGSASDSRRFQQEELPGGLMAVDDDARRGRRRSSAIEGMRALPATPASGERRVSAVPSRIMIVGGGGGQEVDSGEPVRRQASVTAGEDIKIVIHDVDSEAAAMSRPGTKRRVVLRRDPSDKAHRTRGFGFRVVGGKTGPDGRLFAYIVWTVPQGPADQAGLVQGDRVLEWNGVSLIDKSFEEVCAVMDRAGDAAELVIEHFPDMRMTDLLDDISMAAAAAAGPRKSASDVMGLQLDNDQDKGPASPTRRKLPKTPEQLAREKTVSGRIQIHVWYVEEKKELVVSVLAADDLAPRDDTGYGSQPEAYVKLQVTNLSEPKTFKTDVAEPTHNPIWNATFDVPNVPAESLMKMNIDISLWDYCPDRDSQFLGECTVELQKAFLEDRPNWYRLEDPRQMRFKSPHVSPRGSLANPGTAAREIAQRLLRRGDFAQQRSYSDDKDDETGGNVSHSSSVESGLLHPDHAYVGGSRRGSSQSETLEVDTYQLGRDFSRSLPGSRRSSFQNAAASEKEELGVGYSRERRRSSSSRGGAAMGHYEQREELMIGGVPAKPGAESSSAGLSRTLSLSQDKKPARSGSLDQALNQMRSQSLTRPPLLRTARSTSRDLHNYRPSRYAHDILTGAAAVLSRLDQPERRKSYRRKSSVGPRDFEGNIEGDTIILGPGQIRPRGFRLAQMAGGYGEIKIELLMTKGQLELDIVCGKGLNSISRGDSPPDTYVKSYLKDGDRWLQKRKTRVCRASYDPVYNQKLRYNACDVLGRMLIIMLWERLKGFESNQGLGGAEIALDKLQLTQATNAWYPIFPMNAFNGLDEPLDSP</sequence>
<dbReference type="InterPro" id="IPR001841">
    <property type="entry name" value="Znf_RING"/>
</dbReference>
<evidence type="ECO:0000256" key="4">
    <source>
        <dbReference type="ARBA" id="ARBA00034103"/>
    </source>
</evidence>
<dbReference type="GO" id="GO:0031267">
    <property type="term" value="F:small GTPase binding"/>
    <property type="evidence" value="ECO:0007669"/>
    <property type="project" value="InterPro"/>
</dbReference>
<feature type="region of interest" description="Disordered" evidence="6">
    <location>
        <begin position="841"/>
        <end position="1018"/>
    </location>
</feature>
<evidence type="ECO:0000313" key="11">
    <source>
        <dbReference type="Proteomes" id="UP000494165"/>
    </source>
</evidence>
<comment type="caution">
    <text evidence="10">The sequence shown here is derived from an EMBL/GenBank/DDBJ whole genome shotgun (WGS) entry which is preliminary data.</text>
</comment>
<dbReference type="SMART" id="SM00239">
    <property type="entry name" value="C2"/>
    <property type="match status" value="2"/>
</dbReference>
<dbReference type="Gene3D" id="2.60.40.150">
    <property type="entry name" value="C2 domain"/>
    <property type="match status" value="2"/>
</dbReference>
<keyword evidence="3" id="KW-0770">Synapse</keyword>
<dbReference type="GO" id="GO:0048788">
    <property type="term" value="C:cytoskeleton of presynaptic active zone"/>
    <property type="evidence" value="ECO:0007669"/>
    <property type="project" value="TreeGrafter"/>
</dbReference>
<reference evidence="10 11" key="1">
    <citation type="submission" date="2020-04" db="EMBL/GenBank/DDBJ databases">
        <authorList>
            <person name="Alioto T."/>
            <person name="Alioto T."/>
            <person name="Gomez Garrido J."/>
        </authorList>
    </citation>
    <scope>NUCLEOTIDE SEQUENCE [LARGE SCALE GENOMIC DNA]</scope>
</reference>
<keyword evidence="2" id="KW-0862">Zinc</keyword>
<feature type="domain" description="C2" evidence="7">
    <location>
        <begin position="1088"/>
        <end position="1207"/>
    </location>
</feature>
<dbReference type="AlphaFoldDB" id="A0A8S1DSG6"/>
<dbReference type="Gene3D" id="3.30.40.10">
    <property type="entry name" value="Zinc/RING finger domain, C3HC4 (zinc finger)"/>
    <property type="match status" value="1"/>
</dbReference>
<dbReference type="PROSITE" id="PS50106">
    <property type="entry name" value="PDZ"/>
    <property type="match status" value="1"/>
</dbReference>
<evidence type="ECO:0000313" key="10">
    <source>
        <dbReference type="EMBL" id="CAB3383767.1"/>
    </source>
</evidence>
<name>A0A8S1DSG6_9INSE</name>
<dbReference type="PROSITE" id="PS50089">
    <property type="entry name" value="ZF_RING_2"/>
    <property type="match status" value="1"/>
</dbReference>
<dbReference type="Pfam" id="PF17820">
    <property type="entry name" value="PDZ_6"/>
    <property type="match status" value="1"/>
</dbReference>
<dbReference type="PANTHER" id="PTHR12157">
    <property type="entry name" value="REGULATING SYNAPTIC MEMBRANE EXOCYTOSIS PROTEIN"/>
    <property type="match status" value="1"/>
</dbReference>
<proteinExistence type="predicted"/>
<dbReference type="GO" id="GO:0048167">
    <property type="term" value="P:regulation of synaptic plasticity"/>
    <property type="evidence" value="ECO:0007669"/>
    <property type="project" value="TreeGrafter"/>
</dbReference>
<feature type="compositionally biased region" description="Gly residues" evidence="6">
    <location>
        <begin position="325"/>
        <end position="336"/>
    </location>
</feature>
<dbReference type="InterPro" id="IPR035892">
    <property type="entry name" value="C2_domain_sf"/>
</dbReference>
<dbReference type="SUPFAM" id="SSF57903">
    <property type="entry name" value="FYVE/PHD zinc finger"/>
    <property type="match status" value="1"/>
</dbReference>
<dbReference type="GO" id="GO:2000300">
    <property type="term" value="P:regulation of synaptic vesicle exocytosis"/>
    <property type="evidence" value="ECO:0007669"/>
    <property type="project" value="TreeGrafter"/>
</dbReference>
<feature type="domain" description="RING-type" evidence="8">
    <location>
        <begin position="116"/>
        <end position="164"/>
    </location>
</feature>
<dbReference type="InterPro" id="IPR041489">
    <property type="entry name" value="PDZ_6"/>
</dbReference>
<dbReference type="GO" id="GO:0008270">
    <property type="term" value="F:zinc ion binding"/>
    <property type="evidence" value="ECO:0007669"/>
    <property type="project" value="UniProtKB-KW"/>
</dbReference>
<dbReference type="Pfam" id="PF00168">
    <property type="entry name" value="C2"/>
    <property type="match status" value="2"/>
</dbReference>
<dbReference type="GO" id="GO:0042391">
    <property type="term" value="P:regulation of membrane potential"/>
    <property type="evidence" value="ECO:0007669"/>
    <property type="project" value="TreeGrafter"/>
</dbReference>
<evidence type="ECO:0008006" key="12">
    <source>
        <dbReference type="Google" id="ProtNLM"/>
    </source>
</evidence>
<evidence type="ECO:0000259" key="7">
    <source>
        <dbReference type="PROSITE" id="PS50004"/>
    </source>
</evidence>
<feature type="compositionally biased region" description="Polar residues" evidence="6">
    <location>
        <begin position="856"/>
        <end position="865"/>
    </location>
</feature>
<evidence type="ECO:0000256" key="2">
    <source>
        <dbReference type="ARBA" id="ARBA00022833"/>
    </source>
</evidence>
<dbReference type="EMBL" id="CADEPI010000323">
    <property type="protein sequence ID" value="CAB3383767.1"/>
    <property type="molecule type" value="Genomic_DNA"/>
</dbReference>
<dbReference type="SUPFAM" id="SSF49562">
    <property type="entry name" value="C2 domain (Calcium/lipid-binding domain, CaLB)"/>
    <property type="match status" value="2"/>
</dbReference>
<feature type="region of interest" description="Disordered" evidence="6">
    <location>
        <begin position="438"/>
        <end position="465"/>
    </location>
</feature>
<dbReference type="PANTHER" id="PTHR12157:SF24">
    <property type="entry name" value="FIFE, ISOFORM D"/>
    <property type="match status" value="1"/>
</dbReference>
<feature type="compositionally biased region" description="Acidic residues" evidence="6">
    <location>
        <begin position="301"/>
        <end position="312"/>
    </location>
</feature>
<keyword evidence="1 5" id="KW-0479">Metal-binding</keyword>
<dbReference type="GO" id="GO:0044325">
    <property type="term" value="F:transmembrane transporter binding"/>
    <property type="evidence" value="ECO:0007669"/>
    <property type="project" value="TreeGrafter"/>
</dbReference>
<feature type="compositionally biased region" description="Polar residues" evidence="6">
    <location>
        <begin position="964"/>
        <end position="977"/>
    </location>
</feature>
<evidence type="ECO:0000256" key="3">
    <source>
        <dbReference type="ARBA" id="ARBA00023018"/>
    </source>
</evidence>
<evidence type="ECO:0000256" key="6">
    <source>
        <dbReference type="SAM" id="MobiDB-lite"/>
    </source>
</evidence>
<feature type="compositionally biased region" description="Polar residues" evidence="6">
    <location>
        <begin position="987"/>
        <end position="1001"/>
    </location>
</feature>
<dbReference type="OrthoDB" id="10059918at2759"/>
<dbReference type="GO" id="GO:0048791">
    <property type="term" value="P:calcium ion-regulated exocytosis of neurotransmitter"/>
    <property type="evidence" value="ECO:0007669"/>
    <property type="project" value="TreeGrafter"/>
</dbReference>
<dbReference type="GO" id="GO:0050806">
    <property type="term" value="P:positive regulation of synaptic transmission"/>
    <property type="evidence" value="ECO:0007669"/>
    <property type="project" value="TreeGrafter"/>
</dbReference>
<organism evidence="10 11">
    <name type="scientific">Cloeon dipterum</name>
    <dbReference type="NCBI Taxonomy" id="197152"/>
    <lineage>
        <taxon>Eukaryota</taxon>
        <taxon>Metazoa</taxon>
        <taxon>Ecdysozoa</taxon>
        <taxon>Arthropoda</taxon>
        <taxon>Hexapoda</taxon>
        <taxon>Insecta</taxon>
        <taxon>Pterygota</taxon>
        <taxon>Palaeoptera</taxon>
        <taxon>Ephemeroptera</taxon>
        <taxon>Pisciforma</taxon>
        <taxon>Baetidae</taxon>
        <taxon>Cloeon</taxon>
    </lineage>
</organism>
<evidence type="ECO:0000259" key="9">
    <source>
        <dbReference type="PROSITE" id="PS50106"/>
    </source>
</evidence>